<dbReference type="OrthoDB" id="1617749at2759"/>
<organism evidence="2 3">
    <name type="scientific">Lactuca sativa</name>
    <name type="common">Garden lettuce</name>
    <dbReference type="NCBI Taxonomy" id="4236"/>
    <lineage>
        <taxon>Eukaryota</taxon>
        <taxon>Viridiplantae</taxon>
        <taxon>Streptophyta</taxon>
        <taxon>Embryophyta</taxon>
        <taxon>Tracheophyta</taxon>
        <taxon>Spermatophyta</taxon>
        <taxon>Magnoliopsida</taxon>
        <taxon>eudicotyledons</taxon>
        <taxon>Gunneridae</taxon>
        <taxon>Pentapetalae</taxon>
        <taxon>asterids</taxon>
        <taxon>campanulids</taxon>
        <taxon>Asterales</taxon>
        <taxon>Asteraceae</taxon>
        <taxon>Cichorioideae</taxon>
        <taxon>Cichorieae</taxon>
        <taxon>Lactucinae</taxon>
        <taxon>Lactuca</taxon>
    </lineage>
</organism>
<evidence type="ECO:0000313" key="3">
    <source>
        <dbReference type="Proteomes" id="UP000235145"/>
    </source>
</evidence>
<dbReference type="Proteomes" id="UP000235145">
    <property type="component" value="Unassembled WGS sequence"/>
</dbReference>
<evidence type="ECO:0000256" key="1">
    <source>
        <dbReference type="SAM" id="Coils"/>
    </source>
</evidence>
<dbReference type="Gramene" id="rna-gnl|WGS:NBSK|LSAT_4X84821_mrna">
    <property type="protein sequence ID" value="cds-PLY65984.1"/>
    <property type="gene ID" value="gene-LSAT_4X84821"/>
</dbReference>
<protein>
    <submittedName>
        <fullName evidence="2">Uncharacterized protein</fullName>
    </submittedName>
</protein>
<name>A0A9R1XJS3_LACSA</name>
<proteinExistence type="predicted"/>
<accession>A0A9R1XJS3</accession>
<dbReference type="AlphaFoldDB" id="A0A9R1XJS3"/>
<keyword evidence="3" id="KW-1185">Reference proteome</keyword>
<dbReference type="EMBL" id="NBSK02000004">
    <property type="protein sequence ID" value="KAJ0212449.1"/>
    <property type="molecule type" value="Genomic_DNA"/>
</dbReference>
<sequence length="146" mass="15908">MAAVPVTCVRLTTFMNTNQMVGKFSTPKLVHVGQATTDFPCLRTSRFQTSCLKDTSINDATDAIGKRAEEIGANTSDVIEKLVEKKDTLTATANDDIKKIVENTNTTASDLVEKLVEKKEEVETATNDAIKNLVEKANKVATDLTE</sequence>
<comment type="caution">
    <text evidence="2">The sequence shown here is derived from an EMBL/GenBank/DDBJ whole genome shotgun (WGS) entry which is preliminary data.</text>
</comment>
<dbReference type="Gene3D" id="1.20.120.20">
    <property type="entry name" value="Apolipoprotein"/>
    <property type="match status" value="1"/>
</dbReference>
<gene>
    <name evidence="2" type="ORF">LSAT_V11C400190400</name>
</gene>
<feature type="coiled-coil region" evidence="1">
    <location>
        <begin position="101"/>
        <end position="132"/>
    </location>
</feature>
<reference evidence="2 3" key="1">
    <citation type="journal article" date="2017" name="Nat. Commun.">
        <title>Genome assembly with in vitro proximity ligation data and whole-genome triplication in lettuce.</title>
        <authorList>
            <person name="Reyes-Chin-Wo S."/>
            <person name="Wang Z."/>
            <person name="Yang X."/>
            <person name="Kozik A."/>
            <person name="Arikit S."/>
            <person name="Song C."/>
            <person name="Xia L."/>
            <person name="Froenicke L."/>
            <person name="Lavelle D.O."/>
            <person name="Truco M.J."/>
            <person name="Xia R."/>
            <person name="Zhu S."/>
            <person name="Xu C."/>
            <person name="Xu H."/>
            <person name="Xu X."/>
            <person name="Cox K."/>
            <person name="Korf I."/>
            <person name="Meyers B.C."/>
            <person name="Michelmore R.W."/>
        </authorList>
    </citation>
    <scope>NUCLEOTIDE SEQUENCE [LARGE SCALE GENOMIC DNA]</scope>
    <source>
        <strain evidence="3">cv. Salinas</strain>
        <tissue evidence="2">Seedlings</tissue>
    </source>
</reference>
<evidence type="ECO:0000313" key="2">
    <source>
        <dbReference type="EMBL" id="KAJ0212449.1"/>
    </source>
</evidence>
<keyword evidence="1" id="KW-0175">Coiled coil</keyword>